<dbReference type="EMBL" id="QMIG01000002">
    <property type="protein sequence ID" value="RAW18084.1"/>
    <property type="molecule type" value="Genomic_DNA"/>
</dbReference>
<feature type="domain" description="Activator of Hsp90 ATPase homologue 1/2-like C-terminal" evidence="2">
    <location>
        <begin position="23"/>
        <end position="155"/>
    </location>
</feature>
<reference evidence="3 4" key="1">
    <citation type="submission" date="2018-06" db="EMBL/GenBank/DDBJ databases">
        <title>Phytoactinopolyspora halophila sp. nov., a novel halophilic actinomycete isolated from a saline soil in China.</title>
        <authorList>
            <person name="Tang S.-K."/>
        </authorList>
    </citation>
    <scope>NUCLEOTIDE SEQUENCE [LARGE SCALE GENOMIC DNA]</scope>
    <source>
        <strain evidence="3 4">YIM 96934</strain>
    </source>
</reference>
<dbReference type="InterPro" id="IPR013538">
    <property type="entry name" value="ASHA1/2-like_C"/>
</dbReference>
<evidence type="ECO:0000256" key="1">
    <source>
        <dbReference type="ARBA" id="ARBA00006817"/>
    </source>
</evidence>
<gene>
    <name evidence="3" type="ORF">DPM12_04450</name>
</gene>
<dbReference type="InterPro" id="IPR023393">
    <property type="entry name" value="START-like_dom_sf"/>
</dbReference>
<keyword evidence="4" id="KW-1185">Reference proteome</keyword>
<evidence type="ECO:0000313" key="4">
    <source>
        <dbReference type="Proteomes" id="UP000250462"/>
    </source>
</evidence>
<dbReference type="OrthoDB" id="5185819at2"/>
<accession>A0A329R0D8</accession>
<dbReference type="RefSeq" id="WP_112257040.1">
    <property type="nucleotide sequence ID" value="NZ_QMIG01000002.1"/>
</dbReference>
<evidence type="ECO:0000259" key="2">
    <source>
        <dbReference type="Pfam" id="PF08327"/>
    </source>
</evidence>
<organism evidence="3 4">
    <name type="scientific">Phytoactinopolyspora halophila</name>
    <dbReference type="NCBI Taxonomy" id="1981511"/>
    <lineage>
        <taxon>Bacteria</taxon>
        <taxon>Bacillati</taxon>
        <taxon>Actinomycetota</taxon>
        <taxon>Actinomycetes</taxon>
        <taxon>Jiangellales</taxon>
        <taxon>Jiangellaceae</taxon>
        <taxon>Phytoactinopolyspora</taxon>
    </lineage>
</organism>
<sequence>MNGGELSVTTPGEREIVLTRSFDAPRHLVFRALTTPELLKRWLGARGWNLVGCEIDLRVGGRWRFVHRGPDGSEMAHGGVYQEVIEPSRLIYTEMFDNQSYEGESLITQLLVEERGMTTLTSSVLYASQEARDTVLQYPMARGVSQSYERLDTVLADLRNRQGDTT</sequence>
<evidence type="ECO:0000313" key="3">
    <source>
        <dbReference type="EMBL" id="RAW18084.1"/>
    </source>
</evidence>
<dbReference type="AlphaFoldDB" id="A0A329R0D8"/>
<protein>
    <submittedName>
        <fullName evidence="3">ATPase</fullName>
    </submittedName>
</protein>
<dbReference type="Gene3D" id="3.30.530.20">
    <property type="match status" value="1"/>
</dbReference>
<name>A0A329R0D8_9ACTN</name>
<dbReference type="Proteomes" id="UP000250462">
    <property type="component" value="Unassembled WGS sequence"/>
</dbReference>
<proteinExistence type="inferred from homology"/>
<dbReference type="SUPFAM" id="SSF55961">
    <property type="entry name" value="Bet v1-like"/>
    <property type="match status" value="1"/>
</dbReference>
<comment type="similarity">
    <text evidence="1">Belongs to the AHA1 family.</text>
</comment>
<comment type="caution">
    <text evidence="3">The sequence shown here is derived from an EMBL/GenBank/DDBJ whole genome shotgun (WGS) entry which is preliminary data.</text>
</comment>
<dbReference type="Pfam" id="PF08327">
    <property type="entry name" value="AHSA1"/>
    <property type="match status" value="1"/>
</dbReference>
<dbReference type="CDD" id="cd07826">
    <property type="entry name" value="SRPBCC_CalC_Aha1-like_9"/>
    <property type="match status" value="1"/>
</dbReference>